<dbReference type="InterPro" id="IPR000073">
    <property type="entry name" value="AB_hydrolase_1"/>
</dbReference>
<protein>
    <submittedName>
        <fullName evidence="4">2-hydroxy-6</fullName>
    </submittedName>
</protein>
<dbReference type="InterPro" id="IPR029058">
    <property type="entry name" value="AB_hydrolase_fold"/>
</dbReference>
<dbReference type="EMBL" id="CAICTM010000162">
    <property type="protein sequence ID" value="CAB9503342.1"/>
    <property type="molecule type" value="Genomic_DNA"/>
</dbReference>
<evidence type="ECO:0000259" key="3">
    <source>
        <dbReference type="Pfam" id="PF00561"/>
    </source>
</evidence>
<dbReference type="Pfam" id="PF00561">
    <property type="entry name" value="Abhydrolase_1"/>
    <property type="match status" value="1"/>
</dbReference>
<keyword evidence="2" id="KW-1133">Transmembrane helix</keyword>
<dbReference type="PANTHER" id="PTHR43798:SF33">
    <property type="entry name" value="HYDROLASE, PUTATIVE (AFU_ORTHOLOGUE AFUA_2G14860)-RELATED"/>
    <property type="match status" value="1"/>
</dbReference>
<feature type="transmembrane region" description="Helical" evidence="2">
    <location>
        <begin position="253"/>
        <end position="276"/>
    </location>
</feature>
<dbReference type="InterPro" id="IPR050266">
    <property type="entry name" value="AB_hydrolase_sf"/>
</dbReference>
<evidence type="ECO:0000256" key="2">
    <source>
        <dbReference type="SAM" id="Phobius"/>
    </source>
</evidence>
<keyword evidence="5" id="KW-1185">Reference proteome</keyword>
<feature type="region of interest" description="Disordered" evidence="1">
    <location>
        <begin position="1"/>
        <end position="24"/>
    </location>
</feature>
<keyword evidence="2" id="KW-0472">Membrane</keyword>
<dbReference type="PANTHER" id="PTHR43798">
    <property type="entry name" value="MONOACYLGLYCEROL LIPASE"/>
    <property type="match status" value="1"/>
</dbReference>
<evidence type="ECO:0000313" key="4">
    <source>
        <dbReference type="EMBL" id="CAB9503342.1"/>
    </source>
</evidence>
<evidence type="ECO:0000256" key="1">
    <source>
        <dbReference type="SAM" id="MobiDB-lite"/>
    </source>
</evidence>
<feature type="domain" description="AB hydrolase-1" evidence="3">
    <location>
        <begin position="93"/>
        <end position="180"/>
    </location>
</feature>
<dbReference type="OrthoDB" id="190201at2759"/>
<keyword evidence="2" id="KW-0812">Transmembrane</keyword>
<feature type="transmembrane region" description="Helical" evidence="2">
    <location>
        <begin position="228"/>
        <end position="247"/>
    </location>
</feature>
<dbReference type="AlphaFoldDB" id="A0A9N8DHL8"/>
<dbReference type="Gene3D" id="3.40.50.1820">
    <property type="entry name" value="alpha/beta hydrolase"/>
    <property type="match status" value="1"/>
</dbReference>
<reference evidence="4" key="1">
    <citation type="submission" date="2020-06" db="EMBL/GenBank/DDBJ databases">
        <authorList>
            <consortium name="Plant Systems Biology data submission"/>
        </authorList>
    </citation>
    <scope>NUCLEOTIDE SEQUENCE</scope>
    <source>
        <strain evidence="4">D6</strain>
    </source>
</reference>
<gene>
    <name evidence="4" type="ORF">SEMRO_163_G073060.1</name>
</gene>
<sequence>MATITGTKRATMRMSAHHHHRQKDTMISGTAAERLRFAEHALLKKHGVQGITTELIVSLRENHPDLAGISWARVLRVELSSPHNKQSSSSSIPLVMIHGGGGTPGDWISLVPHVIQPGRTMYLVERPGNGLSDPLDYSTVDLARFSSAFVSEVLNALQLDKVHLVGNSMGGATVVWYALNQLEQQQEQQQQEPQESEQQPQQQEHQQSIASISLVGVPAGFQGMNVPWMAGCIQPWMGVLASFFPAWLPFVPLLILCFGLHVPLSGISMVYLVYVWKAHSIRHNTISFFSVMRQLYDCAHDLDSEKGWKLQDLVRLSHHVHGNLCVVTGTADPFITPAQQAEITNYIGPEKHISNLATGHVPWLVDPTGYAQTLEKFWAQAEGRD</sequence>
<comment type="caution">
    <text evidence="4">The sequence shown here is derived from an EMBL/GenBank/DDBJ whole genome shotgun (WGS) entry which is preliminary data.</text>
</comment>
<proteinExistence type="predicted"/>
<name>A0A9N8DHL8_9STRA</name>
<evidence type="ECO:0000313" key="5">
    <source>
        <dbReference type="Proteomes" id="UP001153069"/>
    </source>
</evidence>
<dbReference type="SUPFAM" id="SSF53474">
    <property type="entry name" value="alpha/beta-Hydrolases"/>
    <property type="match status" value="1"/>
</dbReference>
<dbReference type="Proteomes" id="UP001153069">
    <property type="component" value="Unassembled WGS sequence"/>
</dbReference>
<organism evidence="4 5">
    <name type="scientific">Seminavis robusta</name>
    <dbReference type="NCBI Taxonomy" id="568900"/>
    <lineage>
        <taxon>Eukaryota</taxon>
        <taxon>Sar</taxon>
        <taxon>Stramenopiles</taxon>
        <taxon>Ochrophyta</taxon>
        <taxon>Bacillariophyta</taxon>
        <taxon>Bacillariophyceae</taxon>
        <taxon>Bacillariophycidae</taxon>
        <taxon>Naviculales</taxon>
        <taxon>Naviculaceae</taxon>
        <taxon>Seminavis</taxon>
    </lineage>
</organism>
<accession>A0A9N8DHL8</accession>
<dbReference type="GO" id="GO:0016020">
    <property type="term" value="C:membrane"/>
    <property type="evidence" value="ECO:0007669"/>
    <property type="project" value="TreeGrafter"/>
</dbReference>